<sequence>MSYVQTVLITAANRGIGLAWATLFAKRGYEVIGTTRDIANAAELTKVGAKVIELDVANKESIYSLADKLKDQKIDLLINNAGVYNDGNLEQITPEEMIRQFTVNCVGPLFVTKTLLPNLALGKNSRVVNITSRMGSIGDNGSGGYYAYRASKAALNAIAISLKHDIPHPVLQLHPGTVQSKMTNFEGDKTPDEAVACMIKVLDKYEQDPQSLNGKFIHRDGFELEW</sequence>
<dbReference type="InterPro" id="IPR002347">
    <property type="entry name" value="SDR_fam"/>
</dbReference>
<dbReference type="STRING" id="1754191.A0A1Y1USC6"/>
<evidence type="ECO:0000313" key="2">
    <source>
        <dbReference type="EMBL" id="ORX40424.1"/>
    </source>
</evidence>
<dbReference type="InterPro" id="IPR036291">
    <property type="entry name" value="NAD(P)-bd_dom_sf"/>
</dbReference>
<dbReference type="SUPFAM" id="SSF51735">
    <property type="entry name" value="NAD(P)-binding Rossmann-fold domains"/>
    <property type="match status" value="1"/>
</dbReference>
<proteinExistence type="inferred from homology"/>
<protein>
    <submittedName>
        <fullName evidence="2">Short chain dehydrogenase</fullName>
    </submittedName>
</protein>
<dbReference type="PRINTS" id="PR00081">
    <property type="entry name" value="GDHRDH"/>
</dbReference>
<dbReference type="Gene3D" id="3.40.50.720">
    <property type="entry name" value="NAD(P)-binding Rossmann-like Domain"/>
    <property type="match status" value="1"/>
</dbReference>
<dbReference type="CDD" id="cd05325">
    <property type="entry name" value="carb_red_sniffer_like_SDR_c"/>
    <property type="match status" value="1"/>
</dbReference>
<dbReference type="OrthoDB" id="9876299at2759"/>
<accession>A0A1Y1USC6</accession>
<dbReference type="PANTHER" id="PTHR45458">
    <property type="entry name" value="SHORT-CHAIN DEHYDROGENASE/REDUCTASE SDR"/>
    <property type="match status" value="1"/>
</dbReference>
<dbReference type="EMBL" id="MCFH01000093">
    <property type="protein sequence ID" value="ORX40424.1"/>
    <property type="molecule type" value="Genomic_DNA"/>
</dbReference>
<evidence type="ECO:0000256" key="1">
    <source>
        <dbReference type="RuleBase" id="RU000363"/>
    </source>
</evidence>
<comment type="caution">
    <text evidence="2">The sequence shown here is derived from an EMBL/GenBank/DDBJ whole genome shotgun (WGS) entry which is preliminary data.</text>
</comment>
<reference evidence="2 3" key="1">
    <citation type="submission" date="2016-08" db="EMBL/GenBank/DDBJ databases">
        <title>Genomes of anaerobic fungi encode conserved fungal cellulosomes for biomass hydrolysis.</title>
        <authorList>
            <consortium name="DOE Joint Genome Institute"/>
            <person name="Haitjema C.H."/>
            <person name="Gilmore S.P."/>
            <person name="Henske J.K."/>
            <person name="Solomon K.V."/>
            <person name="De Groot R."/>
            <person name="Kuo A."/>
            <person name="Mondo S.J."/>
            <person name="Salamov A.A."/>
            <person name="Labutti K."/>
            <person name="Zhao Z."/>
            <person name="Chiniquy J."/>
            <person name="Barry K."/>
            <person name="Brewer H.M."/>
            <person name="Purvine S.O."/>
            <person name="Wright A.T."/>
            <person name="Boxma B."/>
            <person name="Van Alen T."/>
            <person name="Hackstein J.H."/>
            <person name="Baker S.E."/>
            <person name="Grigoriev I.V."/>
            <person name="O'Malley M.A."/>
        </authorList>
    </citation>
    <scope>NUCLEOTIDE SEQUENCE [LARGE SCALE GENOMIC DNA]</scope>
    <source>
        <strain evidence="3">finn</strain>
    </source>
</reference>
<dbReference type="Proteomes" id="UP000193719">
    <property type="component" value="Unassembled WGS sequence"/>
</dbReference>
<dbReference type="PANTHER" id="PTHR45458:SF1">
    <property type="entry name" value="SHORT CHAIN DEHYDROGENASE"/>
    <property type="match status" value="1"/>
</dbReference>
<organism evidence="2 3">
    <name type="scientific">Piromyces finnis</name>
    <dbReference type="NCBI Taxonomy" id="1754191"/>
    <lineage>
        <taxon>Eukaryota</taxon>
        <taxon>Fungi</taxon>
        <taxon>Fungi incertae sedis</taxon>
        <taxon>Chytridiomycota</taxon>
        <taxon>Chytridiomycota incertae sedis</taxon>
        <taxon>Neocallimastigomycetes</taxon>
        <taxon>Neocallimastigales</taxon>
        <taxon>Neocallimastigaceae</taxon>
        <taxon>Piromyces</taxon>
    </lineage>
</organism>
<gene>
    <name evidence="2" type="ORF">BCR36DRAFT_339759</name>
</gene>
<reference evidence="2 3" key="2">
    <citation type="submission" date="2016-08" db="EMBL/GenBank/DDBJ databases">
        <title>Pervasive Adenine N6-methylation of Active Genes in Fungi.</title>
        <authorList>
            <consortium name="DOE Joint Genome Institute"/>
            <person name="Mondo S.J."/>
            <person name="Dannebaum R.O."/>
            <person name="Kuo R.C."/>
            <person name="Labutti K."/>
            <person name="Haridas S."/>
            <person name="Kuo A."/>
            <person name="Salamov A."/>
            <person name="Ahrendt S.R."/>
            <person name="Lipzen A."/>
            <person name="Sullivan W."/>
            <person name="Andreopoulos W.B."/>
            <person name="Clum A."/>
            <person name="Lindquist E."/>
            <person name="Daum C."/>
            <person name="Ramamoorthy G.K."/>
            <person name="Gryganskyi A."/>
            <person name="Culley D."/>
            <person name="Magnuson J.K."/>
            <person name="James T.Y."/>
            <person name="O'Malley M.A."/>
            <person name="Stajich J.E."/>
            <person name="Spatafora J.W."/>
            <person name="Visel A."/>
            <person name="Grigoriev I.V."/>
        </authorList>
    </citation>
    <scope>NUCLEOTIDE SEQUENCE [LARGE SCALE GENOMIC DNA]</scope>
    <source>
        <strain evidence="3">finn</strain>
    </source>
</reference>
<comment type="similarity">
    <text evidence="1">Belongs to the short-chain dehydrogenases/reductases (SDR) family.</text>
</comment>
<dbReference type="InterPro" id="IPR052184">
    <property type="entry name" value="SDR_enzymes"/>
</dbReference>
<dbReference type="AlphaFoldDB" id="A0A1Y1USC6"/>
<name>A0A1Y1USC6_9FUNG</name>
<dbReference type="GO" id="GO:0016616">
    <property type="term" value="F:oxidoreductase activity, acting on the CH-OH group of donors, NAD or NADP as acceptor"/>
    <property type="evidence" value="ECO:0007669"/>
    <property type="project" value="TreeGrafter"/>
</dbReference>
<keyword evidence="3" id="KW-1185">Reference proteome</keyword>
<dbReference type="Pfam" id="PF00106">
    <property type="entry name" value="adh_short"/>
    <property type="match status" value="1"/>
</dbReference>
<evidence type="ECO:0000313" key="3">
    <source>
        <dbReference type="Proteomes" id="UP000193719"/>
    </source>
</evidence>
<dbReference type="PRINTS" id="PR00080">
    <property type="entry name" value="SDRFAMILY"/>
</dbReference>